<dbReference type="HAMAP" id="MF_00014">
    <property type="entry name" value="Ribosome_mat_RimM"/>
    <property type="match status" value="1"/>
</dbReference>
<dbReference type="Pfam" id="PF24986">
    <property type="entry name" value="PRC_RimM"/>
    <property type="match status" value="1"/>
</dbReference>
<gene>
    <name evidence="5 8" type="primary">rimM</name>
    <name evidence="8" type="ORF">U5817_19735</name>
</gene>
<keyword evidence="2 5" id="KW-0690">Ribosome biogenesis</keyword>
<proteinExistence type="inferred from homology"/>
<comment type="subunit">
    <text evidence="5">Binds ribosomal protein uS19.</text>
</comment>
<dbReference type="Gene3D" id="2.40.30.60">
    <property type="entry name" value="RimM"/>
    <property type="match status" value="1"/>
</dbReference>
<comment type="similarity">
    <text evidence="5">Belongs to the RimM family.</text>
</comment>
<keyword evidence="1 5" id="KW-0963">Cytoplasm</keyword>
<dbReference type="InterPro" id="IPR009000">
    <property type="entry name" value="Transl_B-barrel_sf"/>
</dbReference>
<name>A0ABZ1AHU8_AROEV</name>
<reference evidence="8 9" key="1">
    <citation type="submission" date="2023-12" db="EMBL/GenBank/DDBJ databases">
        <title>A. evansii MAY27, complete genome.</title>
        <authorList>
            <person name="Wang Y."/>
        </authorList>
    </citation>
    <scope>NUCLEOTIDE SEQUENCE [LARGE SCALE GENOMIC DNA]</scope>
    <source>
        <strain evidence="8 9">MAY27</strain>
    </source>
</reference>
<dbReference type="Pfam" id="PF01782">
    <property type="entry name" value="RimM"/>
    <property type="match status" value="1"/>
</dbReference>
<comment type="subcellular location">
    <subcellularLocation>
        <location evidence="5">Cytoplasm</location>
    </subcellularLocation>
</comment>
<comment type="function">
    <text evidence="5">An accessory protein needed during the final step in the assembly of 30S ribosomal subunit, possibly for assembly of the head region. Essential for efficient processing of 16S rRNA. May be needed both before and after RbfA during the maturation of 16S rRNA. It has affinity for free ribosomal 30S subunits but not for 70S ribosomes.</text>
</comment>
<dbReference type="PANTHER" id="PTHR33692">
    <property type="entry name" value="RIBOSOME MATURATION FACTOR RIMM"/>
    <property type="match status" value="1"/>
</dbReference>
<evidence type="ECO:0000256" key="3">
    <source>
        <dbReference type="ARBA" id="ARBA00022552"/>
    </source>
</evidence>
<accession>A0ABZ1AHU8</accession>
<dbReference type="Proteomes" id="UP001626593">
    <property type="component" value="Chromosome"/>
</dbReference>
<dbReference type="RefSeq" id="WP_407278527.1">
    <property type="nucleotide sequence ID" value="NZ_CP141259.1"/>
</dbReference>
<keyword evidence="3 5" id="KW-0698">rRNA processing</keyword>
<dbReference type="SUPFAM" id="SSF50447">
    <property type="entry name" value="Translation proteins"/>
    <property type="match status" value="1"/>
</dbReference>
<dbReference type="InterPro" id="IPR056792">
    <property type="entry name" value="PRC_RimM"/>
</dbReference>
<evidence type="ECO:0000259" key="7">
    <source>
        <dbReference type="Pfam" id="PF24986"/>
    </source>
</evidence>
<dbReference type="Gene3D" id="2.30.30.240">
    <property type="entry name" value="PRC-barrel domain"/>
    <property type="match status" value="1"/>
</dbReference>
<evidence type="ECO:0000313" key="9">
    <source>
        <dbReference type="Proteomes" id="UP001626593"/>
    </source>
</evidence>
<dbReference type="PANTHER" id="PTHR33692:SF1">
    <property type="entry name" value="RIBOSOME MATURATION FACTOR RIMM"/>
    <property type="match status" value="1"/>
</dbReference>
<feature type="domain" description="Ribosome maturation factor RimM PRC barrel" evidence="7">
    <location>
        <begin position="101"/>
        <end position="168"/>
    </location>
</feature>
<evidence type="ECO:0000256" key="5">
    <source>
        <dbReference type="HAMAP-Rule" id="MF_00014"/>
    </source>
</evidence>
<evidence type="ECO:0000259" key="6">
    <source>
        <dbReference type="Pfam" id="PF01782"/>
    </source>
</evidence>
<dbReference type="EMBL" id="CP141259">
    <property type="protein sequence ID" value="WRL45417.1"/>
    <property type="molecule type" value="Genomic_DNA"/>
</dbReference>
<dbReference type="InterPro" id="IPR002676">
    <property type="entry name" value="RimM_N"/>
</dbReference>
<keyword evidence="4 5" id="KW-0143">Chaperone</keyword>
<comment type="domain">
    <text evidence="5">The PRC barrel domain binds ribosomal protein uS19.</text>
</comment>
<dbReference type="InterPro" id="IPR011961">
    <property type="entry name" value="RimM"/>
</dbReference>
<evidence type="ECO:0000313" key="8">
    <source>
        <dbReference type="EMBL" id="WRL45417.1"/>
    </source>
</evidence>
<feature type="domain" description="RimM N-terminal" evidence="6">
    <location>
        <begin position="4"/>
        <end position="89"/>
    </location>
</feature>
<organism evidence="8 9">
    <name type="scientific">Aromatoleum evansii</name>
    <name type="common">Azoarcus evansii</name>
    <dbReference type="NCBI Taxonomy" id="59406"/>
    <lineage>
        <taxon>Bacteria</taxon>
        <taxon>Pseudomonadati</taxon>
        <taxon>Pseudomonadota</taxon>
        <taxon>Betaproteobacteria</taxon>
        <taxon>Rhodocyclales</taxon>
        <taxon>Rhodocyclaceae</taxon>
        <taxon>Aromatoleum</taxon>
    </lineage>
</organism>
<evidence type="ECO:0000256" key="2">
    <source>
        <dbReference type="ARBA" id="ARBA00022517"/>
    </source>
</evidence>
<evidence type="ECO:0000256" key="1">
    <source>
        <dbReference type="ARBA" id="ARBA00022490"/>
    </source>
</evidence>
<evidence type="ECO:0000256" key="4">
    <source>
        <dbReference type="ARBA" id="ARBA00023186"/>
    </source>
</evidence>
<keyword evidence="9" id="KW-1185">Reference proteome</keyword>
<dbReference type="NCBIfam" id="TIGR02273">
    <property type="entry name" value="16S_RimM"/>
    <property type="match status" value="1"/>
</dbReference>
<protein>
    <recommendedName>
        <fullName evidence="5">Ribosome maturation factor RimM</fullName>
    </recommendedName>
</protein>
<dbReference type="InterPro" id="IPR011033">
    <property type="entry name" value="PRC_barrel-like_sf"/>
</dbReference>
<dbReference type="InterPro" id="IPR036976">
    <property type="entry name" value="RimM_N_sf"/>
</dbReference>
<sequence>MMVLGRIVAPFGVKGWVKVHPFGDDPLAWREMPQWWLADKAEAPDEAWQPLKLAGFREHGAGLIASFEGVTDRNGAEALQGRYIAAPREAMPGTDEDEYYWGDLVGLAVINQSNESLGTVEALMSTGAHDVLQVRDGEEERLIPFVAAYVLKVDLSSRTIRVDWQKDW</sequence>
<dbReference type="SUPFAM" id="SSF50346">
    <property type="entry name" value="PRC-barrel domain"/>
    <property type="match status" value="1"/>
</dbReference>